<dbReference type="WBParaSite" id="SCUD_0000904501-mRNA-1">
    <property type="protein sequence ID" value="SCUD_0000904501-mRNA-1"/>
    <property type="gene ID" value="SCUD_0000904501"/>
</dbReference>
<evidence type="ECO:0000313" key="2">
    <source>
        <dbReference type="Proteomes" id="UP000279833"/>
    </source>
</evidence>
<proteinExistence type="predicted"/>
<name>A0A183K232_9TREM</name>
<evidence type="ECO:0000313" key="1">
    <source>
        <dbReference type="EMBL" id="VDP33846.1"/>
    </source>
</evidence>
<dbReference type="EMBL" id="UZAK01033039">
    <property type="protein sequence ID" value="VDP33846.1"/>
    <property type="molecule type" value="Genomic_DNA"/>
</dbReference>
<keyword evidence="2" id="KW-1185">Reference proteome</keyword>
<dbReference type="AlphaFoldDB" id="A0A183K232"/>
<sequence>MFRVIWRSSQDVPVVLRELMLPDGFDPVSPSFAVRDVTTGSFGQRLTSCRSEMFTEWWCNLISACLLLPLCMLRPTTAAATATLVVSCIFVACAIEEPDHLKSLDHQAAL</sequence>
<evidence type="ECO:0000313" key="3">
    <source>
        <dbReference type="WBParaSite" id="SCUD_0000904501-mRNA-1"/>
    </source>
</evidence>
<dbReference type="Proteomes" id="UP000279833">
    <property type="component" value="Unassembled WGS sequence"/>
</dbReference>
<gene>
    <name evidence="1" type="ORF">SCUD_LOCUS9045</name>
</gene>
<organism evidence="3">
    <name type="scientific">Schistosoma curassoni</name>
    <dbReference type="NCBI Taxonomy" id="6186"/>
    <lineage>
        <taxon>Eukaryota</taxon>
        <taxon>Metazoa</taxon>
        <taxon>Spiralia</taxon>
        <taxon>Lophotrochozoa</taxon>
        <taxon>Platyhelminthes</taxon>
        <taxon>Trematoda</taxon>
        <taxon>Digenea</taxon>
        <taxon>Strigeidida</taxon>
        <taxon>Schistosomatoidea</taxon>
        <taxon>Schistosomatidae</taxon>
        <taxon>Schistosoma</taxon>
    </lineage>
</organism>
<reference evidence="1 2" key="2">
    <citation type="submission" date="2018-11" db="EMBL/GenBank/DDBJ databases">
        <authorList>
            <consortium name="Pathogen Informatics"/>
        </authorList>
    </citation>
    <scope>NUCLEOTIDE SEQUENCE [LARGE SCALE GENOMIC DNA]</scope>
    <source>
        <strain evidence="1">Dakar</strain>
        <strain evidence="2">Dakar, Senegal</strain>
    </source>
</reference>
<protein>
    <submittedName>
        <fullName evidence="3">Transmembrane protein</fullName>
    </submittedName>
</protein>
<accession>A0A183K232</accession>
<reference evidence="3" key="1">
    <citation type="submission" date="2016-06" db="UniProtKB">
        <authorList>
            <consortium name="WormBaseParasite"/>
        </authorList>
    </citation>
    <scope>IDENTIFICATION</scope>
</reference>